<feature type="domain" description="RING-type" evidence="10">
    <location>
        <begin position="41"/>
        <end position="83"/>
    </location>
</feature>
<evidence type="ECO:0000313" key="11">
    <source>
        <dbReference type="EMBL" id="VDP66902.1"/>
    </source>
</evidence>
<dbReference type="InterPro" id="IPR001841">
    <property type="entry name" value="Znf_RING"/>
</dbReference>
<evidence type="ECO:0000256" key="8">
    <source>
        <dbReference type="PROSITE-ProRule" id="PRU00175"/>
    </source>
</evidence>
<evidence type="ECO:0000256" key="4">
    <source>
        <dbReference type="ARBA" id="ARBA00022771"/>
    </source>
</evidence>
<keyword evidence="2" id="KW-0812">Transmembrane</keyword>
<dbReference type="PANTHER" id="PTHR47168:SF1">
    <property type="entry name" value="OS02G0798600 PROTEIN"/>
    <property type="match status" value="1"/>
</dbReference>
<dbReference type="SMART" id="SM00184">
    <property type="entry name" value="RING"/>
    <property type="match status" value="1"/>
</dbReference>
<dbReference type="Proteomes" id="UP000272942">
    <property type="component" value="Unassembled WGS sequence"/>
</dbReference>
<evidence type="ECO:0000256" key="2">
    <source>
        <dbReference type="ARBA" id="ARBA00022692"/>
    </source>
</evidence>
<protein>
    <submittedName>
        <fullName evidence="13">RING-type domain-containing protein</fullName>
    </submittedName>
</protein>
<evidence type="ECO:0000256" key="6">
    <source>
        <dbReference type="ARBA" id="ARBA00022989"/>
    </source>
</evidence>
<dbReference type="GO" id="GO:0016020">
    <property type="term" value="C:membrane"/>
    <property type="evidence" value="ECO:0007669"/>
    <property type="project" value="UniProtKB-SubCell"/>
</dbReference>
<keyword evidence="7" id="KW-0472">Membrane</keyword>
<keyword evidence="6" id="KW-1133">Transmembrane helix</keyword>
<keyword evidence="4 8" id="KW-0863">Zinc-finger</keyword>
<reference evidence="13" key="1">
    <citation type="submission" date="2016-06" db="UniProtKB">
        <authorList>
            <consortium name="WormBaseParasite"/>
        </authorList>
    </citation>
    <scope>IDENTIFICATION</scope>
</reference>
<dbReference type="InterPro" id="IPR013083">
    <property type="entry name" value="Znf_RING/FYVE/PHD"/>
</dbReference>
<evidence type="ECO:0000259" key="10">
    <source>
        <dbReference type="PROSITE" id="PS50089"/>
    </source>
</evidence>
<feature type="region of interest" description="Disordered" evidence="9">
    <location>
        <begin position="127"/>
        <end position="146"/>
    </location>
</feature>
<proteinExistence type="predicted"/>
<evidence type="ECO:0000256" key="7">
    <source>
        <dbReference type="ARBA" id="ARBA00023136"/>
    </source>
</evidence>
<evidence type="ECO:0000313" key="12">
    <source>
        <dbReference type="Proteomes" id="UP000272942"/>
    </source>
</evidence>
<evidence type="ECO:0000256" key="1">
    <source>
        <dbReference type="ARBA" id="ARBA00004167"/>
    </source>
</evidence>
<dbReference type="OrthoDB" id="8062037at2759"/>
<keyword evidence="12" id="KW-1185">Reference proteome</keyword>
<dbReference type="GO" id="GO:0008270">
    <property type="term" value="F:zinc ion binding"/>
    <property type="evidence" value="ECO:0007669"/>
    <property type="project" value="UniProtKB-KW"/>
</dbReference>
<reference evidence="11 12" key="2">
    <citation type="submission" date="2018-11" db="EMBL/GenBank/DDBJ databases">
        <authorList>
            <consortium name="Pathogen Informatics"/>
        </authorList>
    </citation>
    <scope>NUCLEOTIDE SEQUENCE [LARGE SCALE GENOMIC DNA]</scope>
    <source>
        <strain evidence="11 12">Egypt</strain>
    </source>
</reference>
<dbReference type="Pfam" id="PF13639">
    <property type="entry name" value="zf-RING_2"/>
    <property type="match status" value="1"/>
</dbReference>
<dbReference type="EMBL" id="UZAN01039719">
    <property type="protein sequence ID" value="VDP66902.1"/>
    <property type="molecule type" value="Genomic_DNA"/>
</dbReference>
<dbReference type="SUPFAM" id="SSF57850">
    <property type="entry name" value="RING/U-box"/>
    <property type="match status" value="1"/>
</dbReference>
<keyword evidence="5" id="KW-0862">Zinc</keyword>
<name>A0A183A6K8_9TREM</name>
<comment type="subcellular location">
    <subcellularLocation>
        <location evidence="1">Membrane</location>
        <topology evidence="1">Single-pass membrane protein</topology>
    </subcellularLocation>
</comment>
<dbReference type="AlphaFoldDB" id="A0A183A6K8"/>
<dbReference type="InterPro" id="IPR051653">
    <property type="entry name" value="E3_ligase_sorting_rcpt"/>
</dbReference>
<evidence type="ECO:0000313" key="13">
    <source>
        <dbReference type="WBParaSite" id="ECPE_0000259601-mRNA-1"/>
    </source>
</evidence>
<organism evidence="13">
    <name type="scientific">Echinostoma caproni</name>
    <dbReference type="NCBI Taxonomy" id="27848"/>
    <lineage>
        <taxon>Eukaryota</taxon>
        <taxon>Metazoa</taxon>
        <taxon>Spiralia</taxon>
        <taxon>Lophotrochozoa</taxon>
        <taxon>Platyhelminthes</taxon>
        <taxon>Trematoda</taxon>
        <taxon>Digenea</taxon>
        <taxon>Plagiorchiida</taxon>
        <taxon>Echinostomata</taxon>
        <taxon>Echinostomatoidea</taxon>
        <taxon>Echinostomatidae</taxon>
        <taxon>Echinostoma</taxon>
    </lineage>
</organism>
<keyword evidence="3" id="KW-0479">Metal-binding</keyword>
<dbReference type="WBParaSite" id="ECPE_0000259601-mRNA-1">
    <property type="protein sequence ID" value="ECPE_0000259601-mRNA-1"/>
    <property type="gene ID" value="ECPE_0000259601"/>
</dbReference>
<feature type="compositionally biased region" description="Polar residues" evidence="9">
    <location>
        <begin position="134"/>
        <end position="146"/>
    </location>
</feature>
<evidence type="ECO:0000256" key="9">
    <source>
        <dbReference type="SAM" id="MobiDB-lite"/>
    </source>
</evidence>
<accession>A0A183A6K8</accession>
<evidence type="ECO:0000256" key="5">
    <source>
        <dbReference type="ARBA" id="ARBA00022833"/>
    </source>
</evidence>
<evidence type="ECO:0000256" key="3">
    <source>
        <dbReference type="ARBA" id="ARBA00022723"/>
    </source>
</evidence>
<dbReference type="CDD" id="cd16665">
    <property type="entry name" value="RING-H2_RNF13-like"/>
    <property type="match status" value="1"/>
</dbReference>
<sequence length="275" mass="31126">MEHSAFLYFVTKFSLPLFRPFSFVSHAFRSHYIARDPYETCPICLEDYKERDKIRLLPCHHAFHNRCIDPWLLRNRRRCPVCNQTVELPGAPSPEDVVLAGHEPIPRASFLTRLRRIRFLFPSRNGAHRDRTDWASSAESSLVSATNPQLMEQDEERAPLLEQQISPQGSRYSANLAYSAHLVSSDEALEQTALLDVAINPGTSATQTHDDDELLRLHPDNYNTIVKVSLPVPADVAINERSPYPTPEGDNLNAAVADDDQLLSVVVEPTTTWKK</sequence>
<dbReference type="Gene3D" id="3.30.40.10">
    <property type="entry name" value="Zinc/RING finger domain, C3HC4 (zinc finger)"/>
    <property type="match status" value="1"/>
</dbReference>
<dbReference type="PANTHER" id="PTHR47168">
    <property type="entry name" value="RING ZINC FINGER DOMAIN SUPERFAMILY PROTEIN-RELATED"/>
    <property type="match status" value="1"/>
</dbReference>
<gene>
    <name evidence="11" type="ORF">ECPE_LOCUS2593</name>
</gene>
<dbReference type="PROSITE" id="PS50089">
    <property type="entry name" value="ZF_RING_2"/>
    <property type="match status" value="1"/>
</dbReference>